<protein>
    <recommendedName>
        <fullName evidence="3">Protein kinase domain-containing protein</fullName>
    </recommendedName>
</protein>
<dbReference type="SUPFAM" id="SSF56112">
    <property type="entry name" value="Protein kinase-like (PK-like)"/>
    <property type="match status" value="1"/>
</dbReference>
<keyword evidence="2" id="KW-0067">ATP-binding</keyword>
<evidence type="ECO:0000256" key="2">
    <source>
        <dbReference type="ARBA" id="ARBA00022840"/>
    </source>
</evidence>
<evidence type="ECO:0000313" key="5">
    <source>
        <dbReference type="Proteomes" id="UP001501470"/>
    </source>
</evidence>
<dbReference type="Proteomes" id="UP001501470">
    <property type="component" value="Unassembled WGS sequence"/>
</dbReference>
<organism evidence="4 5">
    <name type="scientific">Dactylosporangium maewongense</name>
    <dbReference type="NCBI Taxonomy" id="634393"/>
    <lineage>
        <taxon>Bacteria</taxon>
        <taxon>Bacillati</taxon>
        <taxon>Actinomycetota</taxon>
        <taxon>Actinomycetes</taxon>
        <taxon>Micromonosporales</taxon>
        <taxon>Micromonosporaceae</taxon>
        <taxon>Dactylosporangium</taxon>
    </lineage>
</organism>
<proteinExistence type="predicted"/>
<gene>
    <name evidence="4" type="ORF">GCM10009827_081690</name>
</gene>
<keyword evidence="5" id="KW-1185">Reference proteome</keyword>
<dbReference type="Gene3D" id="1.10.510.10">
    <property type="entry name" value="Transferase(Phosphotransferase) domain 1"/>
    <property type="match status" value="1"/>
</dbReference>
<dbReference type="PANTHER" id="PTHR24346">
    <property type="entry name" value="MAP/MICROTUBULE AFFINITY-REGULATING KINASE"/>
    <property type="match status" value="1"/>
</dbReference>
<dbReference type="InterPro" id="IPR008271">
    <property type="entry name" value="Ser/Thr_kinase_AS"/>
</dbReference>
<dbReference type="PROSITE" id="PS50011">
    <property type="entry name" value="PROTEIN_KINASE_DOM"/>
    <property type="match status" value="1"/>
</dbReference>
<dbReference type="PROSITE" id="PS00108">
    <property type="entry name" value="PROTEIN_KINASE_ST"/>
    <property type="match status" value="1"/>
</dbReference>
<dbReference type="InterPro" id="IPR011009">
    <property type="entry name" value="Kinase-like_dom_sf"/>
</dbReference>
<accession>A0ABP4MTW2</accession>
<name>A0ABP4MTW2_9ACTN</name>
<evidence type="ECO:0000259" key="3">
    <source>
        <dbReference type="PROSITE" id="PS50011"/>
    </source>
</evidence>
<evidence type="ECO:0000256" key="1">
    <source>
        <dbReference type="ARBA" id="ARBA00022741"/>
    </source>
</evidence>
<feature type="domain" description="Protein kinase" evidence="3">
    <location>
        <begin position="24"/>
        <end position="279"/>
    </location>
</feature>
<sequence>MKPVKPMTWKPEGSAAQMHGIADYEFVRPLGSGNNGRFFLARRPQRLPVDVEYVAVKVLSAESTDTAFRRAVRELTAFSTVQSPHLVAPFDAGQQDGSFYYSMEYFPAGSLAAPAQPVTTAEALRAVADAARAAAALHAAGIVHRDLKPGNVLLHPQGGKLSDLGLAQVFAEGVTITGMGPLDSVEYIDPAVLMGGRSVPATDVWSLGVMLHRVVAGTGVHGDLPAGDGLLALRRVLSVPPQLSDRLPGPVAALVRDCLAPAGERPSAATVATRIDGLA</sequence>
<dbReference type="EMBL" id="BAAAQD010000020">
    <property type="protein sequence ID" value="GAA1548944.1"/>
    <property type="molecule type" value="Genomic_DNA"/>
</dbReference>
<dbReference type="InterPro" id="IPR000719">
    <property type="entry name" value="Prot_kinase_dom"/>
</dbReference>
<keyword evidence="1" id="KW-0547">Nucleotide-binding</keyword>
<comment type="caution">
    <text evidence="4">The sequence shown here is derived from an EMBL/GenBank/DDBJ whole genome shotgun (WGS) entry which is preliminary data.</text>
</comment>
<reference evidence="5" key="1">
    <citation type="journal article" date="2019" name="Int. J. Syst. Evol. Microbiol.">
        <title>The Global Catalogue of Microorganisms (GCM) 10K type strain sequencing project: providing services to taxonomists for standard genome sequencing and annotation.</title>
        <authorList>
            <consortium name="The Broad Institute Genomics Platform"/>
            <consortium name="The Broad Institute Genome Sequencing Center for Infectious Disease"/>
            <person name="Wu L."/>
            <person name="Ma J."/>
        </authorList>
    </citation>
    <scope>NUCLEOTIDE SEQUENCE [LARGE SCALE GENOMIC DNA]</scope>
    <source>
        <strain evidence="5">JCM 15933</strain>
    </source>
</reference>
<dbReference type="Pfam" id="PF00069">
    <property type="entry name" value="Pkinase"/>
    <property type="match status" value="1"/>
</dbReference>
<dbReference type="Gene3D" id="3.30.200.20">
    <property type="entry name" value="Phosphorylase Kinase, domain 1"/>
    <property type="match status" value="1"/>
</dbReference>
<evidence type="ECO:0000313" key="4">
    <source>
        <dbReference type="EMBL" id="GAA1548944.1"/>
    </source>
</evidence>
<dbReference type="PANTHER" id="PTHR24346:SF30">
    <property type="entry name" value="MATERNAL EMBRYONIC LEUCINE ZIPPER KINASE"/>
    <property type="match status" value="1"/>
</dbReference>
<dbReference type="SMART" id="SM00220">
    <property type="entry name" value="S_TKc"/>
    <property type="match status" value="1"/>
</dbReference>